<dbReference type="Gene3D" id="1.10.510.10">
    <property type="entry name" value="Transferase(Phosphotransferase) domain 1"/>
    <property type="match status" value="1"/>
</dbReference>
<keyword evidence="2" id="KW-0808">Transferase</keyword>
<evidence type="ECO:0000256" key="7">
    <source>
        <dbReference type="PIRSR" id="PIRSR630616-2"/>
    </source>
</evidence>
<evidence type="ECO:0000256" key="2">
    <source>
        <dbReference type="ARBA" id="ARBA00022679"/>
    </source>
</evidence>
<evidence type="ECO:0000256" key="10">
    <source>
        <dbReference type="SAM" id="Coils"/>
    </source>
</evidence>
<dbReference type="GO" id="GO:0005524">
    <property type="term" value="F:ATP binding"/>
    <property type="evidence" value="ECO:0007669"/>
    <property type="project" value="UniProtKB-UniRule"/>
</dbReference>
<dbReference type="SUPFAM" id="SSF56112">
    <property type="entry name" value="Protein kinase-like (PK-like)"/>
    <property type="match status" value="1"/>
</dbReference>
<evidence type="ECO:0000256" key="9">
    <source>
        <dbReference type="PROSITE-ProRule" id="PRU10141"/>
    </source>
</evidence>
<dbReference type="FunFam" id="3.30.200.20:FF:000042">
    <property type="entry name" value="Aurora kinase A"/>
    <property type="match status" value="1"/>
</dbReference>
<evidence type="ECO:0000256" key="6">
    <source>
        <dbReference type="PIRSR" id="PIRSR630616-1"/>
    </source>
</evidence>
<dbReference type="EMBL" id="HBNR01055523">
    <property type="protein sequence ID" value="CAE4621950.1"/>
    <property type="molecule type" value="Transcribed_RNA"/>
</dbReference>
<feature type="binding site" evidence="7 9">
    <location>
        <position position="44"/>
    </location>
    <ligand>
        <name>ATP</name>
        <dbReference type="ChEBI" id="CHEBI:30616"/>
    </ligand>
</feature>
<sequence>MGASLSQARLEDRYYLQKVKLGQGSFGTVWRAVDRQNNKTAAIKQLDKASMPRRGVKRQDIEREINVMQAVHHDNVIRLLDTFEDHSSIYLALEYCDGGDFGDKVKERGLDLEEHQAAEWMRQILSAIAALHAKMICHRDIKPDNFMVHGESIKLSDFGLAMFLTRGRLLTEKCGTPAFMAPEQHRLPRNSRGYTHAVDTWAAGVTMYMLMFGGKHPFLSPSMQIDEKRLLQGSLDFNVAQTFFSFGMPGGRFSEPARRLCRKLVEPDMAKRLSVEDASQDPWLRMARSSRQGGQTGAAKASSNGAGAGSGASSGKEAPRSQGWWPFNRPDENVRPNGPAQEQPQASEENEAILRKRIEMLEEQVRVQQEQNESQWEALVNNQQLQEKQRLAQRQAAAAEAKATGANLLQQKPIYGKSVTGFSSAVSPVETMPDRARKMVLEAGTKCCYHSCSWSGWMPAVVQSFNAEDGTYDLDVRQHAQLENISPAPDVLASEAWPAGALVYYESSTVKHWLPAVILSFNEGVADGPGTYNLDVRECAQVDRMRPRLS</sequence>
<dbReference type="InterPro" id="IPR011009">
    <property type="entry name" value="Kinase-like_dom_sf"/>
</dbReference>
<evidence type="ECO:0000313" key="13">
    <source>
        <dbReference type="EMBL" id="CAE4621950.1"/>
    </source>
</evidence>
<dbReference type="InterPro" id="IPR030616">
    <property type="entry name" value="Aur-like"/>
</dbReference>
<evidence type="ECO:0000256" key="11">
    <source>
        <dbReference type="SAM" id="MobiDB-lite"/>
    </source>
</evidence>
<evidence type="ECO:0000256" key="3">
    <source>
        <dbReference type="ARBA" id="ARBA00022741"/>
    </source>
</evidence>
<reference evidence="13" key="1">
    <citation type="submission" date="2021-01" db="EMBL/GenBank/DDBJ databases">
        <authorList>
            <person name="Corre E."/>
            <person name="Pelletier E."/>
            <person name="Niang G."/>
            <person name="Scheremetjew M."/>
            <person name="Finn R."/>
            <person name="Kale V."/>
            <person name="Holt S."/>
            <person name="Cochrane G."/>
            <person name="Meng A."/>
            <person name="Brown T."/>
            <person name="Cohen L."/>
        </authorList>
    </citation>
    <scope>NUCLEOTIDE SEQUENCE</scope>
    <source>
        <strain evidence="13">CCMP3105</strain>
    </source>
</reference>
<dbReference type="GO" id="GO:0004674">
    <property type="term" value="F:protein serine/threonine kinase activity"/>
    <property type="evidence" value="ECO:0007669"/>
    <property type="project" value="UniProtKB-KW"/>
</dbReference>
<organism evidence="13">
    <name type="scientific">Alexandrium monilatum</name>
    <dbReference type="NCBI Taxonomy" id="311494"/>
    <lineage>
        <taxon>Eukaryota</taxon>
        <taxon>Sar</taxon>
        <taxon>Alveolata</taxon>
        <taxon>Dinophyceae</taxon>
        <taxon>Gonyaulacales</taxon>
        <taxon>Pyrocystaceae</taxon>
        <taxon>Alexandrium</taxon>
    </lineage>
</organism>
<keyword evidence="10" id="KW-0175">Coiled coil</keyword>
<evidence type="ECO:0000256" key="4">
    <source>
        <dbReference type="ARBA" id="ARBA00022777"/>
    </source>
</evidence>
<keyword evidence="4" id="KW-0418">Kinase</keyword>
<gene>
    <name evidence="13" type="ORF">AMON00008_LOCUS39026</name>
</gene>
<keyword evidence="3 7" id="KW-0547">Nucleotide-binding</keyword>
<keyword evidence="1" id="KW-0723">Serine/threonine-protein kinase</keyword>
<dbReference type="PROSITE" id="PS50011">
    <property type="entry name" value="PROTEIN_KINASE_DOM"/>
    <property type="match status" value="1"/>
</dbReference>
<feature type="active site" description="Proton acceptor" evidence="6">
    <location>
        <position position="140"/>
    </location>
</feature>
<keyword evidence="5 7" id="KW-0067">ATP-binding</keyword>
<evidence type="ECO:0000256" key="8">
    <source>
        <dbReference type="PIRSR" id="PIRSR630616-3"/>
    </source>
</evidence>
<feature type="coiled-coil region" evidence="10">
    <location>
        <begin position="351"/>
        <end position="402"/>
    </location>
</feature>
<dbReference type="PROSITE" id="PS00108">
    <property type="entry name" value="PROTEIN_KINASE_ST"/>
    <property type="match status" value="1"/>
</dbReference>
<dbReference type="PROSITE" id="PS00107">
    <property type="entry name" value="PROTEIN_KINASE_ATP"/>
    <property type="match status" value="1"/>
</dbReference>
<dbReference type="AlphaFoldDB" id="A0A7S4RT27"/>
<feature type="binding site" evidence="7">
    <location>
        <position position="157"/>
    </location>
    <ligand>
        <name>ATP</name>
        <dbReference type="ChEBI" id="CHEBI:30616"/>
    </ligand>
</feature>
<proteinExistence type="predicted"/>
<name>A0A7S4RT27_9DINO</name>
<evidence type="ECO:0000256" key="1">
    <source>
        <dbReference type="ARBA" id="ARBA00022527"/>
    </source>
</evidence>
<dbReference type="PANTHER" id="PTHR24350">
    <property type="entry name" value="SERINE/THREONINE-PROTEIN KINASE IAL-RELATED"/>
    <property type="match status" value="1"/>
</dbReference>
<feature type="region of interest" description="Disordered" evidence="11">
    <location>
        <begin position="281"/>
        <end position="348"/>
    </location>
</feature>
<evidence type="ECO:0000256" key="5">
    <source>
        <dbReference type="ARBA" id="ARBA00022840"/>
    </source>
</evidence>
<evidence type="ECO:0000259" key="12">
    <source>
        <dbReference type="PROSITE" id="PS50011"/>
    </source>
</evidence>
<dbReference type="Pfam" id="PF00069">
    <property type="entry name" value="Pkinase"/>
    <property type="match status" value="1"/>
</dbReference>
<dbReference type="SMART" id="SM00220">
    <property type="entry name" value="S_TKc"/>
    <property type="match status" value="1"/>
</dbReference>
<dbReference type="InterPro" id="IPR017441">
    <property type="entry name" value="Protein_kinase_ATP_BS"/>
</dbReference>
<accession>A0A7S4RT27</accession>
<protein>
    <recommendedName>
        <fullName evidence="12">Protein kinase domain-containing protein</fullName>
    </recommendedName>
</protein>
<dbReference type="InterPro" id="IPR008271">
    <property type="entry name" value="Ser/Thr_kinase_AS"/>
</dbReference>
<dbReference type="InterPro" id="IPR000719">
    <property type="entry name" value="Prot_kinase_dom"/>
</dbReference>
<feature type="cross-link" description="Glycyl lysine isopeptide (Lys-Gly) (interchain with G-Cter in SUMO2)" evidence="8">
    <location>
        <position position="142"/>
    </location>
</feature>
<feature type="domain" description="Protein kinase" evidence="12">
    <location>
        <begin position="15"/>
        <end position="284"/>
    </location>
</feature>